<evidence type="ECO:0000256" key="4">
    <source>
        <dbReference type="SAM" id="MobiDB-lite"/>
    </source>
</evidence>
<dbReference type="OrthoDB" id="194358at2759"/>
<dbReference type="RefSeq" id="XP_024740041.1">
    <property type="nucleotide sequence ID" value="XM_024886555.1"/>
</dbReference>
<dbReference type="SMART" id="SM00248">
    <property type="entry name" value="ANK"/>
    <property type="match status" value="14"/>
</dbReference>
<dbReference type="Pfam" id="PF14420">
    <property type="entry name" value="Clr5"/>
    <property type="match status" value="1"/>
</dbReference>
<feature type="domain" description="Clr5" evidence="5">
    <location>
        <begin position="9"/>
        <end position="60"/>
    </location>
</feature>
<dbReference type="PROSITE" id="PS50088">
    <property type="entry name" value="ANK_REPEAT"/>
    <property type="match status" value="2"/>
</dbReference>
<proteinExistence type="predicted"/>
<feature type="region of interest" description="Disordered" evidence="4">
    <location>
        <begin position="105"/>
        <end position="153"/>
    </location>
</feature>
<keyword evidence="7" id="KW-1185">Reference proteome</keyword>
<dbReference type="InParanoid" id="A0A2J6TJE2"/>
<keyword evidence="2 3" id="KW-0040">ANK repeat</keyword>
<feature type="compositionally biased region" description="Polar residues" evidence="4">
    <location>
        <begin position="111"/>
        <end position="120"/>
    </location>
</feature>
<dbReference type="InterPro" id="IPR002110">
    <property type="entry name" value="Ankyrin_rpt"/>
</dbReference>
<dbReference type="GeneID" id="36594632"/>
<organism evidence="6 7">
    <name type="scientific">Hyaloscypha bicolor E</name>
    <dbReference type="NCBI Taxonomy" id="1095630"/>
    <lineage>
        <taxon>Eukaryota</taxon>
        <taxon>Fungi</taxon>
        <taxon>Dikarya</taxon>
        <taxon>Ascomycota</taxon>
        <taxon>Pezizomycotina</taxon>
        <taxon>Leotiomycetes</taxon>
        <taxon>Helotiales</taxon>
        <taxon>Hyaloscyphaceae</taxon>
        <taxon>Hyaloscypha</taxon>
        <taxon>Hyaloscypha bicolor</taxon>
    </lineage>
</organism>
<dbReference type="InterPro" id="IPR036770">
    <property type="entry name" value="Ankyrin_rpt-contain_sf"/>
</dbReference>
<dbReference type="SUPFAM" id="SSF48403">
    <property type="entry name" value="Ankyrin repeat"/>
    <property type="match status" value="3"/>
</dbReference>
<evidence type="ECO:0000256" key="2">
    <source>
        <dbReference type="ARBA" id="ARBA00023043"/>
    </source>
</evidence>
<reference evidence="6 7" key="1">
    <citation type="submission" date="2016-04" db="EMBL/GenBank/DDBJ databases">
        <title>A degradative enzymes factory behind the ericoid mycorrhizal symbiosis.</title>
        <authorList>
            <consortium name="DOE Joint Genome Institute"/>
            <person name="Martino E."/>
            <person name="Morin E."/>
            <person name="Grelet G."/>
            <person name="Kuo A."/>
            <person name="Kohler A."/>
            <person name="Daghino S."/>
            <person name="Barry K."/>
            <person name="Choi C."/>
            <person name="Cichocki N."/>
            <person name="Clum A."/>
            <person name="Copeland A."/>
            <person name="Hainaut M."/>
            <person name="Haridas S."/>
            <person name="Labutti K."/>
            <person name="Lindquist E."/>
            <person name="Lipzen A."/>
            <person name="Khouja H.-R."/>
            <person name="Murat C."/>
            <person name="Ohm R."/>
            <person name="Olson A."/>
            <person name="Spatafora J."/>
            <person name="Veneault-Fourrey C."/>
            <person name="Henrissat B."/>
            <person name="Grigoriev I."/>
            <person name="Martin F."/>
            <person name="Perotto S."/>
        </authorList>
    </citation>
    <scope>NUCLEOTIDE SEQUENCE [LARGE SCALE GENOMIC DNA]</scope>
    <source>
        <strain evidence="6 7">E</strain>
    </source>
</reference>
<evidence type="ECO:0000313" key="7">
    <source>
        <dbReference type="Proteomes" id="UP000235371"/>
    </source>
</evidence>
<dbReference type="PANTHER" id="PTHR24198:SF165">
    <property type="entry name" value="ANKYRIN REPEAT-CONTAINING PROTEIN-RELATED"/>
    <property type="match status" value="1"/>
</dbReference>
<dbReference type="Pfam" id="PF00023">
    <property type="entry name" value="Ank"/>
    <property type="match status" value="1"/>
</dbReference>
<dbReference type="EMBL" id="KZ613782">
    <property type="protein sequence ID" value="PMD63137.1"/>
    <property type="molecule type" value="Genomic_DNA"/>
</dbReference>
<feature type="repeat" description="ANK" evidence="3">
    <location>
        <begin position="1125"/>
        <end position="1157"/>
    </location>
</feature>
<dbReference type="AlphaFoldDB" id="A0A2J6TJE2"/>
<dbReference type="Gene3D" id="1.25.40.20">
    <property type="entry name" value="Ankyrin repeat-containing domain"/>
    <property type="match status" value="3"/>
</dbReference>
<dbReference type="Pfam" id="PF12796">
    <property type="entry name" value="Ank_2"/>
    <property type="match status" value="1"/>
</dbReference>
<name>A0A2J6TJE2_9HELO</name>
<protein>
    <submittedName>
        <fullName evidence="6">Ankyrin</fullName>
    </submittedName>
</protein>
<evidence type="ECO:0000256" key="3">
    <source>
        <dbReference type="PROSITE-ProRule" id="PRU00023"/>
    </source>
</evidence>
<dbReference type="PROSITE" id="PS50297">
    <property type="entry name" value="ANK_REP_REGION"/>
    <property type="match status" value="2"/>
</dbReference>
<accession>A0A2J6TJE2</accession>
<feature type="repeat" description="ANK" evidence="3">
    <location>
        <begin position="1160"/>
        <end position="1192"/>
    </location>
</feature>
<keyword evidence="1" id="KW-0677">Repeat</keyword>
<dbReference type="STRING" id="1095630.A0A2J6TJE2"/>
<dbReference type="PANTHER" id="PTHR24198">
    <property type="entry name" value="ANKYRIN REPEAT AND PROTEIN KINASE DOMAIN-CONTAINING PROTEIN"/>
    <property type="match status" value="1"/>
</dbReference>
<evidence type="ECO:0000256" key="1">
    <source>
        <dbReference type="ARBA" id="ARBA00022737"/>
    </source>
</evidence>
<evidence type="ECO:0000259" key="5">
    <source>
        <dbReference type="Pfam" id="PF14420"/>
    </source>
</evidence>
<dbReference type="Proteomes" id="UP000235371">
    <property type="component" value="Unassembled WGS sequence"/>
</dbReference>
<sequence length="1275" mass="141479">MAPRKRAIPAEEWERHREVIKGLFAQKPLIEVIEEMKQKYNFEATKSQYEAKLRLWGIHKNLKREQWQELLKEPDNITATVLKTSSGYMKTQPSIQRALRRLKKTPGATLGQASRDSASSHPLIRMASSSAGPSVEQVSRAALSPGLPRQQTHDVTRLPDLHGASSSPESALLRLGEASAQFDPADSARLFSSELDDPMSFWWNLDFNPHTDCEPQTALFDVGGHEMLGLDLNSSLDRNWQIRANANVSPLGTSLMRRASPISPSQLFPDVDHFFGFNAEQTQGESRLSTSAQLPTQNGTLEGGIFDYVKFPPTGFTKQWLKGLPFSKFEEYLRSRDIISTNSESSTQRRLGASLSGNFALRFLENSFSSGSISMVQRPPDCQNPLQKLGKLLPGESTAIISEQQMTETRLFRILLFSMMNGFVGLDHIPMEDILKAMGHFSTNKLLLQILEEGPQFTARTLADNMFRAAIEAKDQRIVQLLLQRKLVDVNDTVCFFRNRRYTPVERAASLKALGLIRILVEADADVNKTHKDGVNGGALRKLLWPDAGPPYSRAFTATPGLIDTIEFLIGKGSKVDVRFLSDTLGLIPTNEIVSLFARSIPPTDHQAFFEPNTAWSNDPRYSLLCRIANVVDDSTAATILQNTIEFCEGSGCSKCLERWSESLEYAAIDGAKRGHFQLVQVLIGRLPSTTRILSAAVRSGNKNLIRLVLDFNPMPELDPPAHIIDERPLVYPPPTTPLAEAVRMGNADLIKLLEEAGALNNLAKGSRLEALILAAAEGGNMLYMELLLKRASSSSHQYRTTWDAVRLALENDHDDVANFLLSAGAQSISIRNRNSDDPSTLHAALGKRDHKLVRSLLSADIEYLSRSDIPNEVASWFDTSIISDLAFVFPDQSFLRDRIPFHNICMQCMKTNNVTFFENLLESTSYRDDLPWNSCLASAIRMGQVEMVDLLLQYGADPLDGEVLKAAIPDRTDMFLFLFGQDRKQRRVRKCIGAHILKFVMAERPGNAEILDTLLENGLVNLIVAEIPRGVPDGDLYRAYEDMLTPLGLAIVGLPDFCGTNLGAVNRLLREGSDPDGVARIMDIEPRVGQTAIMLALETGREDLIRLLVVEYKADVNKKTHLFIKQTPLQHAAELGDLDMVRLLLELGADVNGEPAIRSGGTALQFAAISGNCNVAAELLEQGAPLHALPSKVNGRWPLEGAAEHGRLDMVQFLWRAKEFSLDGTGFQERHCLRAMDFAQSNGHLGCRDLVAELSGFSVDRLDSEDYGVPWLAY</sequence>
<evidence type="ECO:0000313" key="6">
    <source>
        <dbReference type="EMBL" id="PMD63137.1"/>
    </source>
</evidence>
<gene>
    <name evidence="6" type="ORF">K444DRAFT_661212</name>
</gene>
<dbReference type="InterPro" id="IPR025676">
    <property type="entry name" value="Clr5_dom"/>
</dbReference>